<keyword evidence="3" id="KW-1185">Reference proteome</keyword>
<reference evidence="2 3" key="1">
    <citation type="submission" date="2024-03" db="EMBL/GenBank/DDBJ databases">
        <title>Aureococcus anophagefferens CCMP1851 and Kratosvirus quantuckense: Draft genome of a second virus-susceptible host strain in the model system.</title>
        <authorList>
            <person name="Chase E."/>
            <person name="Truchon A.R."/>
            <person name="Schepens W."/>
            <person name="Wilhelm S.W."/>
        </authorList>
    </citation>
    <scope>NUCLEOTIDE SEQUENCE [LARGE SCALE GENOMIC DNA]</scope>
    <source>
        <strain evidence="2 3">CCMP1851</strain>
    </source>
</reference>
<evidence type="ECO:0000313" key="2">
    <source>
        <dbReference type="EMBL" id="KAK7250015.1"/>
    </source>
</evidence>
<evidence type="ECO:0000313" key="3">
    <source>
        <dbReference type="Proteomes" id="UP001363151"/>
    </source>
</evidence>
<dbReference type="Proteomes" id="UP001363151">
    <property type="component" value="Unassembled WGS sequence"/>
</dbReference>
<protein>
    <recommendedName>
        <fullName evidence="1">FIST domain-containing protein</fullName>
    </recommendedName>
</protein>
<comment type="caution">
    <text evidence="2">The sequence shown here is derived from an EMBL/GenBank/DDBJ whole genome shotgun (WGS) entry which is preliminary data.</text>
</comment>
<sequence>MFALRAAARTVAHKRPFFSLAYSALQEEAQKLPYQLTAPPPALRCVTSTKSGADARLLGEELGRDLVDRLGGAARVAVVVVASRAVGDVVDGLRGAATPDAVVGAATPREAFATKQTGKVVAAATAVELPEGATAVAFASEADGLPDFDAARPGAWEAYATGPAPELLLLAAAPRGDLDAWLRRMDVVLPGSTKLGGVLEDESGELVAGDAFAAERVREGVCGIALEGVRLDAAVAAGPTLATLRGPRTVTSARPVDGGVAITGLDGDEETCCARSLGAGDSAGDLEGLLVKPGCTKVALYRVGDRDRRERALLAAFAPRRRAFAEKGATTLEFAGTPVPSEVAAALGSHSLGATFHAAIAPDPAAGGTVVHTQATVVAYLSTDDDE</sequence>
<gene>
    <name evidence="2" type="ORF">SO694_00006058</name>
</gene>
<name>A0ABR1GA05_AURAN</name>
<feature type="domain" description="FIST" evidence="1">
    <location>
        <begin position="78"/>
        <end position="267"/>
    </location>
</feature>
<evidence type="ECO:0000259" key="1">
    <source>
        <dbReference type="Pfam" id="PF08495"/>
    </source>
</evidence>
<proteinExistence type="predicted"/>
<dbReference type="InterPro" id="IPR013702">
    <property type="entry name" value="FIST_domain_N"/>
</dbReference>
<dbReference type="Pfam" id="PF08495">
    <property type="entry name" value="FIST"/>
    <property type="match status" value="1"/>
</dbReference>
<accession>A0ABR1GA05</accession>
<dbReference type="EMBL" id="JBBJCI010000038">
    <property type="protein sequence ID" value="KAK7250015.1"/>
    <property type="molecule type" value="Genomic_DNA"/>
</dbReference>
<organism evidence="2 3">
    <name type="scientific">Aureococcus anophagefferens</name>
    <name type="common">Harmful bloom alga</name>
    <dbReference type="NCBI Taxonomy" id="44056"/>
    <lineage>
        <taxon>Eukaryota</taxon>
        <taxon>Sar</taxon>
        <taxon>Stramenopiles</taxon>
        <taxon>Ochrophyta</taxon>
        <taxon>Pelagophyceae</taxon>
        <taxon>Pelagomonadales</taxon>
        <taxon>Pelagomonadaceae</taxon>
        <taxon>Aureococcus</taxon>
    </lineage>
</organism>